<dbReference type="KEGG" id="vg:40078315"/>
<dbReference type="RefSeq" id="YP_009602455.1">
    <property type="nucleotide sequence ID" value="NC_041938.1"/>
</dbReference>
<proteinExistence type="predicted"/>
<reference evidence="1" key="1">
    <citation type="submission" date="2017-04" db="EMBL/GenBank/DDBJ databases">
        <authorList>
            <person name="Schneider V.M."/>
            <person name="Garlena R.A."/>
            <person name="Russell D.A."/>
            <person name="Pope W.H."/>
            <person name="Jacobs-Sera D."/>
            <person name="Hatfull G.F."/>
        </authorList>
    </citation>
    <scope>NUCLEOTIDE SEQUENCE [LARGE SCALE GENOMIC DNA]</scope>
</reference>
<evidence type="ECO:0000313" key="1">
    <source>
        <dbReference type="EMBL" id="ALY08557.1"/>
    </source>
</evidence>
<gene>
    <name evidence="1" type="primary">20</name>
    <name evidence="1" type="ORF">BENNIE_20</name>
</gene>
<keyword evidence="2" id="KW-1185">Reference proteome</keyword>
<organism evidence="1 2">
    <name type="scientific">Arthrobacter phage Bennie</name>
    <dbReference type="NCBI Taxonomy" id="1772293"/>
    <lineage>
        <taxon>Viruses</taxon>
        <taxon>Duplodnaviria</taxon>
        <taxon>Heunggongvirae</taxon>
        <taxon>Uroviricota</taxon>
        <taxon>Caudoviricetes</taxon>
        <taxon>Korravirus</taxon>
        <taxon>Korravirus bennie</taxon>
    </lineage>
</organism>
<name>A0A0U4B1G3_9CAUD</name>
<dbReference type="EMBL" id="KU160640">
    <property type="protein sequence ID" value="ALY08557.1"/>
    <property type="molecule type" value="Genomic_DNA"/>
</dbReference>
<dbReference type="Proteomes" id="UP000223093">
    <property type="component" value="Segment"/>
</dbReference>
<dbReference type="GeneID" id="40078315"/>
<evidence type="ECO:0000313" key="2">
    <source>
        <dbReference type="Proteomes" id="UP000223093"/>
    </source>
</evidence>
<sequence length="108" mass="11965">MTDFSAPLFDIIKTAVTVLGSGAAMWLVAKLTRKSQQESSQITLLTNLIDQLQEERNAAVLAAKQVPLWRRYAQGLRGQVYRLTEQVNRLGETPVEAAPIEPTEGLEL</sequence>
<dbReference type="OrthoDB" id="17334at10239"/>
<accession>A0A0U4B1G3</accession>
<protein>
    <submittedName>
        <fullName evidence="1">Uncharacterized protein</fullName>
    </submittedName>
</protein>